<dbReference type="GeneID" id="20673054"/>
<dbReference type="CDD" id="cd02440">
    <property type="entry name" value="AdoMet_MTases"/>
    <property type="match status" value="1"/>
</dbReference>
<keyword evidence="2" id="KW-0808">Transferase</keyword>
<gene>
    <name evidence="5" type="ORF">HETIRDRAFT_412654</name>
</gene>
<keyword evidence="1" id="KW-0489">Methyltransferase</keyword>
<dbReference type="EMBL" id="KI925467">
    <property type="protein sequence ID" value="ETW74652.1"/>
    <property type="molecule type" value="Genomic_DNA"/>
</dbReference>
<keyword evidence="3" id="KW-0949">S-adenosyl-L-methionine</keyword>
<keyword evidence="6" id="KW-1185">Reference proteome</keyword>
<sequence length="303" mass="31435">MSAIATDPPTLPAPFSPDAVAGLCLHEPKYFKVQLQSTAHRAAIIAHWVIPAGARVLEIGCGQGDTTAVLAELVGEAGHVTGVDPGALDYGAPFTLGQAQAHLSAGPLGPRITWAHADPLAFLAARAPDAPPFDVAVLSLCTWYFASPRVLSALLAALAPHATRLCVAEWSLSAARPAAHAHVLAALAQAALEHRNPASESNVRTAFAPASIVRAAAAPEGGAWTVVSEGRFRPAEGTLDGQWEVQAVLGGGFERGIEEFVKDEGERAVVVALREAVRAAADVVGGPKKVEAMDVWCAEFVHA</sequence>
<evidence type="ECO:0000313" key="5">
    <source>
        <dbReference type="EMBL" id="ETW74652.1"/>
    </source>
</evidence>
<dbReference type="GO" id="GO:0032259">
    <property type="term" value="P:methylation"/>
    <property type="evidence" value="ECO:0007669"/>
    <property type="project" value="UniProtKB-KW"/>
</dbReference>
<evidence type="ECO:0000313" key="6">
    <source>
        <dbReference type="Proteomes" id="UP000030671"/>
    </source>
</evidence>
<dbReference type="Gene3D" id="3.40.50.150">
    <property type="entry name" value="Vaccinia Virus protein VP39"/>
    <property type="match status" value="1"/>
</dbReference>
<reference evidence="5 6" key="1">
    <citation type="journal article" date="2012" name="New Phytol.">
        <title>Insight into trade-off between wood decay and parasitism from the genome of a fungal forest pathogen.</title>
        <authorList>
            <person name="Olson A."/>
            <person name="Aerts A."/>
            <person name="Asiegbu F."/>
            <person name="Belbahri L."/>
            <person name="Bouzid O."/>
            <person name="Broberg A."/>
            <person name="Canback B."/>
            <person name="Coutinho P.M."/>
            <person name="Cullen D."/>
            <person name="Dalman K."/>
            <person name="Deflorio G."/>
            <person name="van Diepen L.T."/>
            <person name="Dunand C."/>
            <person name="Duplessis S."/>
            <person name="Durling M."/>
            <person name="Gonthier P."/>
            <person name="Grimwood J."/>
            <person name="Fossdal C.G."/>
            <person name="Hansson D."/>
            <person name="Henrissat B."/>
            <person name="Hietala A."/>
            <person name="Himmelstrand K."/>
            <person name="Hoffmeister D."/>
            <person name="Hogberg N."/>
            <person name="James T.Y."/>
            <person name="Karlsson M."/>
            <person name="Kohler A."/>
            <person name="Kues U."/>
            <person name="Lee Y.H."/>
            <person name="Lin Y.C."/>
            <person name="Lind M."/>
            <person name="Lindquist E."/>
            <person name="Lombard V."/>
            <person name="Lucas S."/>
            <person name="Lunden K."/>
            <person name="Morin E."/>
            <person name="Murat C."/>
            <person name="Park J."/>
            <person name="Raffaello T."/>
            <person name="Rouze P."/>
            <person name="Salamov A."/>
            <person name="Schmutz J."/>
            <person name="Solheim H."/>
            <person name="Stahlberg J."/>
            <person name="Velez H."/>
            <person name="de Vries R.P."/>
            <person name="Wiebenga A."/>
            <person name="Woodward S."/>
            <person name="Yakovlev I."/>
            <person name="Garbelotto M."/>
            <person name="Martin F."/>
            <person name="Grigoriev I.V."/>
            <person name="Stenlid J."/>
        </authorList>
    </citation>
    <scope>NUCLEOTIDE SEQUENCE [LARGE SCALE GENOMIC DNA]</scope>
    <source>
        <strain evidence="5 6">TC 32-1</strain>
    </source>
</reference>
<feature type="domain" description="Methyltransferase" evidence="4">
    <location>
        <begin position="56"/>
        <end position="159"/>
    </location>
</feature>
<evidence type="ECO:0000256" key="3">
    <source>
        <dbReference type="ARBA" id="ARBA00022691"/>
    </source>
</evidence>
<dbReference type="Proteomes" id="UP000030671">
    <property type="component" value="Unassembled WGS sequence"/>
</dbReference>
<dbReference type="OrthoDB" id="8300214at2759"/>
<evidence type="ECO:0000256" key="1">
    <source>
        <dbReference type="ARBA" id="ARBA00022603"/>
    </source>
</evidence>
<dbReference type="InterPro" id="IPR041698">
    <property type="entry name" value="Methyltransf_25"/>
</dbReference>
<dbReference type="InParanoid" id="W4JM73"/>
<dbReference type="eggNOG" id="ENOG502S50U">
    <property type="taxonomic scope" value="Eukaryota"/>
</dbReference>
<name>W4JM73_HETIT</name>
<dbReference type="PANTHER" id="PTHR43464">
    <property type="entry name" value="METHYLTRANSFERASE"/>
    <property type="match status" value="1"/>
</dbReference>
<dbReference type="KEGG" id="hir:HETIRDRAFT_412654"/>
<evidence type="ECO:0000259" key="4">
    <source>
        <dbReference type="Pfam" id="PF13649"/>
    </source>
</evidence>
<protein>
    <recommendedName>
        <fullName evidence="4">Methyltransferase domain-containing protein</fullName>
    </recommendedName>
</protein>
<accession>W4JM73</accession>
<dbReference type="PANTHER" id="PTHR43464:SF19">
    <property type="entry name" value="UBIQUINONE BIOSYNTHESIS O-METHYLTRANSFERASE, MITOCHONDRIAL"/>
    <property type="match status" value="1"/>
</dbReference>
<proteinExistence type="predicted"/>
<dbReference type="HOGENOM" id="CLU_058846_1_0_1"/>
<evidence type="ECO:0000256" key="2">
    <source>
        <dbReference type="ARBA" id="ARBA00022679"/>
    </source>
</evidence>
<dbReference type="Pfam" id="PF13649">
    <property type="entry name" value="Methyltransf_25"/>
    <property type="match status" value="1"/>
</dbReference>
<dbReference type="InterPro" id="IPR029063">
    <property type="entry name" value="SAM-dependent_MTases_sf"/>
</dbReference>
<dbReference type="GO" id="GO:0010420">
    <property type="term" value="F:polyprenyldihydroxybenzoate methyltransferase activity"/>
    <property type="evidence" value="ECO:0007669"/>
    <property type="project" value="TreeGrafter"/>
</dbReference>
<organism evidence="5 6">
    <name type="scientific">Heterobasidion irregulare (strain TC 32-1)</name>
    <dbReference type="NCBI Taxonomy" id="747525"/>
    <lineage>
        <taxon>Eukaryota</taxon>
        <taxon>Fungi</taxon>
        <taxon>Dikarya</taxon>
        <taxon>Basidiomycota</taxon>
        <taxon>Agaricomycotina</taxon>
        <taxon>Agaricomycetes</taxon>
        <taxon>Russulales</taxon>
        <taxon>Bondarzewiaceae</taxon>
        <taxon>Heterobasidion</taxon>
        <taxon>Heterobasidion annosum species complex</taxon>
    </lineage>
</organism>
<dbReference type="SUPFAM" id="SSF53335">
    <property type="entry name" value="S-adenosyl-L-methionine-dependent methyltransferases"/>
    <property type="match status" value="1"/>
</dbReference>
<dbReference type="RefSeq" id="XP_009553147.1">
    <property type="nucleotide sequence ID" value="XM_009554852.1"/>
</dbReference>
<dbReference type="GO" id="GO:0005739">
    <property type="term" value="C:mitochondrion"/>
    <property type="evidence" value="ECO:0007669"/>
    <property type="project" value="TreeGrafter"/>
</dbReference>
<dbReference type="AlphaFoldDB" id="W4JM73"/>
<dbReference type="STRING" id="747525.W4JM73"/>